<protein>
    <submittedName>
        <fullName evidence="2">Uncharacterized protein</fullName>
    </submittedName>
</protein>
<organism evidence="1 2">
    <name type="scientific">Heterorhabditis bacteriophora</name>
    <name type="common">Entomopathogenic nematode worm</name>
    <dbReference type="NCBI Taxonomy" id="37862"/>
    <lineage>
        <taxon>Eukaryota</taxon>
        <taxon>Metazoa</taxon>
        <taxon>Ecdysozoa</taxon>
        <taxon>Nematoda</taxon>
        <taxon>Chromadorea</taxon>
        <taxon>Rhabditida</taxon>
        <taxon>Rhabditina</taxon>
        <taxon>Rhabditomorpha</taxon>
        <taxon>Strongyloidea</taxon>
        <taxon>Heterorhabditidae</taxon>
        <taxon>Heterorhabditis</taxon>
    </lineage>
</organism>
<name>A0A1I7X401_HETBA</name>
<evidence type="ECO:0000313" key="1">
    <source>
        <dbReference type="Proteomes" id="UP000095283"/>
    </source>
</evidence>
<dbReference type="AlphaFoldDB" id="A0A1I7X401"/>
<keyword evidence="1" id="KW-1185">Reference proteome</keyword>
<evidence type="ECO:0000313" key="2">
    <source>
        <dbReference type="WBParaSite" id="Hba_12253"/>
    </source>
</evidence>
<dbReference type="Proteomes" id="UP000095283">
    <property type="component" value="Unplaced"/>
</dbReference>
<sequence>MGVVEWEAWDDTRVVRFCVWTNQIRATTSALDESHVSLRPAHIDLITSHSLL</sequence>
<accession>A0A1I7X401</accession>
<reference evidence="2" key="1">
    <citation type="submission" date="2016-11" db="UniProtKB">
        <authorList>
            <consortium name="WormBaseParasite"/>
        </authorList>
    </citation>
    <scope>IDENTIFICATION</scope>
</reference>
<dbReference type="WBParaSite" id="Hba_12253">
    <property type="protein sequence ID" value="Hba_12253"/>
    <property type="gene ID" value="Hba_12253"/>
</dbReference>
<proteinExistence type="predicted"/>